<comment type="caution">
    <text evidence="2">The sequence shown here is derived from an EMBL/GenBank/DDBJ whole genome shotgun (WGS) entry which is preliminary data.</text>
</comment>
<reference evidence="2 3" key="1">
    <citation type="journal article" date="2023" name="Mol. Biol. Evol.">
        <title>Genomics of Secondarily Temperate Adaptation in the Only Non-Antarctic Icefish.</title>
        <authorList>
            <person name="Rivera-Colon A.G."/>
            <person name="Rayamajhi N."/>
            <person name="Minhas B.F."/>
            <person name="Madrigal G."/>
            <person name="Bilyk K.T."/>
            <person name="Yoon V."/>
            <person name="Hune M."/>
            <person name="Gregory S."/>
            <person name="Cheng C.H.C."/>
            <person name="Catchen J.M."/>
        </authorList>
    </citation>
    <scope>NUCLEOTIDE SEQUENCE [LARGE SCALE GENOMIC DNA]</scope>
    <source>
        <tissue evidence="2">White muscle</tissue>
    </source>
</reference>
<organism evidence="2 3">
    <name type="scientific">Champsocephalus gunnari</name>
    <name type="common">Mackerel icefish</name>
    <dbReference type="NCBI Taxonomy" id="52237"/>
    <lineage>
        <taxon>Eukaryota</taxon>
        <taxon>Metazoa</taxon>
        <taxon>Chordata</taxon>
        <taxon>Craniata</taxon>
        <taxon>Vertebrata</taxon>
        <taxon>Euteleostomi</taxon>
        <taxon>Actinopterygii</taxon>
        <taxon>Neopterygii</taxon>
        <taxon>Teleostei</taxon>
        <taxon>Neoteleostei</taxon>
        <taxon>Acanthomorphata</taxon>
        <taxon>Eupercaria</taxon>
        <taxon>Perciformes</taxon>
        <taxon>Notothenioidei</taxon>
        <taxon>Channichthyidae</taxon>
        <taxon>Champsocephalus</taxon>
    </lineage>
</organism>
<dbReference type="EMBL" id="JAURVH010001522">
    <property type="protein sequence ID" value="KAK5921528.1"/>
    <property type="molecule type" value="Genomic_DNA"/>
</dbReference>
<evidence type="ECO:0000313" key="3">
    <source>
        <dbReference type="Proteomes" id="UP001331515"/>
    </source>
</evidence>
<gene>
    <name evidence="2" type="ORF">CgunFtcFv8_018886</name>
</gene>
<protein>
    <submittedName>
        <fullName evidence="2">Uncharacterized protein</fullName>
    </submittedName>
</protein>
<keyword evidence="3" id="KW-1185">Reference proteome</keyword>
<evidence type="ECO:0000313" key="2">
    <source>
        <dbReference type="EMBL" id="KAK5921528.1"/>
    </source>
</evidence>
<proteinExistence type="predicted"/>
<accession>A0AAN8DI73</accession>
<feature type="compositionally biased region" description="Gly residues" evidence="1">
    <location>
        <begin position="1"/>
        <end position="13"/>
    </location>
</feature>
<name>A0AAN8DI73_CHAGU</name>
<sequence length="69" mass="6986">MRGGGCEGGLWRRGGGKRPPPPAATPPTAPVCEGDNQGAFPWMEGRGAPEAQGGRAPEVRRRGGPPPGA</sequence>
<dbReference type="Proteomes" id="UP001331515">
    <property type="component" value="Unassembled WGS sequence"/>
</dbReference>
<evidence type="ECO:0000256" key="1">
    <source>
        <dbReference type="SAM" id="MobiDB-lite"/>
    </source>
</evidence>
<feature type="region of interest" description="Disordered" evidence="1">
    <location>
        <begin position="1"/>
        <end position="69"/>
    </location>
</feature>
<feature type="compositionally biased region" description="Pro residues" evidence="1">
    <location>
        <begin position="18"/>
        <end position="29"/>
    </location>
</feature>
<dbReference type="AlphaFoldDB" id="A0AAN8DI73"/>